<dbReference type="InterPro" id="IPR000674">
    <property type="entry name" value="Ald_Oxase/Xan_DH_a/b"/>
</dbReference>
<feature type="binding site" evidence="20">
    <location>
        <position position="903"/>
    </location>
    <ligand>
        <name>substrate</name>
    </ligand>
</feature>
<feature type="binding site" evidence="21">
    <location>
        <position position="161"/>
    </location>
    <ligand>
        <name>[2Fe-2S] cluster</name>
        <dbReference type="ChEBI" id="CHEBI:190135"/>
        <label>2</label>
    </ligand>
</feature>
<dbReference type="GeneID" id="105361160"/>
<dbReference type="GO" id="GO:0051537">
    <property type="term" value="F:2 iron, 2 sulfur cluster binding"/>
    <property type="evidence" value="ECO:0007669"/>
    <property type="project" value="UniProtKB-KW"/>
</dbReference>
<feature type="binding site" evidence="21">
    <location>
        <position position="1102"/>
    </location>
    <ligand>
        <name>Mo-molybdopterin</name>
        <dbReference type="ChEBI" id="CHEBI:71302"/>
    </ligand>
    <ligandPart>
        <name>Mo</name>
        <dbReference type="ChEBI" id="CHEBI:28685"/>
    </ligandPart>
</feature>
<dbReference type="RefSeq" id="XP_011496569.1">
    <property type="nucleotide sequence ID" value="XM_011498267.1"/>
</dbReference>
<dbReference type="InterPro" id="IPR006058">
    <property type="entry name" value="2Fe2S_fd_BS"/>
</dbReference>
<feature type="domain" description="FAD-binding PCMH-type" evidence="23">
    <location>
        <begin position="249"/>
        <end position="435"/>
    </location>
</feature>
<reference evidence="25" key="1">
    <citation type="submission" date="2025-08" db="UniProtKB">
        <authorList>
            <consortium name="RefSeq"/>
        </authorList>
    </citation>
    <scope>IDENTIFICATION</scope>
</reference>
<proteinExistence type="inferred from homology"/>
<dbReference type="FunFam" id="3.30.365.10:FF:000001">
    <property type="entry name" value="Xanthine dehydrogenase oxidase"/>
    <property type="match status" value="1"/>
</dbReference>
<feature type="binding site" evidence="21">
    <location>
        <position position="56"/>
    </location>
    <ligand>
        <name>[2Fe-2S] cluster</name>
        <dbReference type="ChEBI" id="CHEBI:190135"/>
        <label>1</label>
    </ligand>
</feature>
<dbReference type="Gene3D" id="3.90.1170.50">
    <property type="entry name" value="Aldehyde oxidase/xanthine dehydrogenase, a/b hammerhead"/>
    <property type="match status" value="1"/>
</dbReference>
<keyword evidence="12 21" id="KW-0408">Iron</keyword>
<feature type="binding site" evidence="20">
    <location>
        <position position="380"/>
    </location>
    <ligand>
        <name>FAD</name>
        <dbReference type="ChEBI" id="CHEBI:57692"/>
    </ligand>
</feature>
<evidence type="ECO:0000313" key="25">
    <source>
        <dbReference type="RefSeq" id="XP_011496569.1"/>
    </source>
</evidence>
<dbReference type="FunFam" id="3.30.465.10:FF:000004">
    <property type="entry name" value="Xanthine dehydrogenase/oxidase"/>
    <property type="match status" value="1"/>
</dbReference>
<keyword evidence="7" id="KW-0285">Flavoprotein</keyword>
<dbReference type="Pfam" id="PF00941">
    <property type="entry name" value="FAD_binding_5"/>
    <property type="match status" value="1"/>
</dbReference>
<evidence type="ECO:0000256" key="20">
    <source>
        <dbReference type="PIRSR" id="PIRSR000127-2"/>
    </source>
</evidence>
<dbReference type="Pfam" id="PF02738">
    <property type="entry name" value="MoCoBD_1"/>
    <property type="match status" value="1"/>
</dbReference>
<evidence type="ECO:0000259" key="22">
    <source>
        <dbReference type="PROSITE" id="PS51085"/>
    </source>
</evidence>
<feature type="binding site" evidence="21">
    <location>
        <position position="935"/>
    </location>
    <ligand>
        <name>Mo-molybdopterin</name>
        <dbReference type="ChEBI" id="CHEBI:71302"/>
    </ligand>
    <ligandPart>
        <name>Mo</name>
        <dbReference type="ChEBI" id="CHEBI:28685"/>
    </ligandPart>
</feature>
<dbReference type="SUPFAM" id="SSF47741">
    <property type="entry name" value="CO dehydrogenase ISP C-domain like"/>
    <property type="match status" value="1"/>
</dbReference>
<dbReference type="PROSITE" id="PS51085">
    <property type="entry name" value="2FE2S_FER_2"/>
    <property type="match status" value="1"/>
</dbReference>
<dbReference type="SUPFAM" id="SSF55447">
    <property type="entry name" value="CO dehydrogenase flavoprotein C-terminal domain-like"/>
    <property type="match status" value="1"/>
</dbReference>
<comment type="similarity">
    <text evidence="3">Belongs to the xanthine dehydrogenase family.</text>
</comment>
<dbReference type="PROSITE" id="PS51387">
    <property type="entry name" value="FAD_PCMH"/>
    <property type="match status" value="1"/>
</dbReference>
<dbReference type="FunFam" id="3.30.390.50:FF:000001">
    <property type="entry name" value="Xanthine dehydrogenase oxidase"/>
    <property type="match status" value="1"/>
</dbReference>
<comment type="subunit">
    <text evidence="4">Homodimer.</text>
</comment>
<evidence type="ECO:0000313" key="24">
    <source>
        <dbReference type="Proteomes" id="UP000695007"/>
    </source>
</evidence>
<sequence length="1350" mass="150977">TDEIYKTDSHQLEAINNILVFYVNGIMINDSKIEPEWTLIYYLRTKLGLTGTKQGCSEGGCGACTVMVSKYDREHNKIINLAVNACLMPICAVHGMAVTTIEGIGSTRTKLHSIQERIAKSHGSQCGFCTPGIVMSMYALLRSKSDLNMNDINIAFQGNLCRCTGYRPIIEGLRTFIDDSQQNNTTEELNCKESKVCFLGDACCKMAFTSVPTEMLSSKKYIPYDPSQEPIFPPHLQLSSTLDNEYLIIKGKQTNWFRPINLKQLLLLKNRYPNGKIVVGNTEVGVEVKVKHLTYPILIHPIRIHELKKIEETVNVIIIGAGTTLVELESALRHQILMKHESKTRIFQSIVNLLHCFAGIQIRNVASIGGNIMTGSPISDLNPIFLAAGVKLNLCSINSGYRTVQMDHTFFTDYRSNIVRPDEVLISIEIPYSTQNQYFISYKQSKRRDDDITIVNMALNVFMKENSNIVEKAYLAFGGMAPITVLAKKTCEALINKKWTESLLDNIVDILIEEMPLPGDAPGGMVLYRRSLTVSLFFKAYVHILRQLYKNVPSVTSVPKELKSASDCFHYKPPKGSQYYQTVSEDQSSIDLIGRPLIHASAFKQASGEAIYCDDIARFEGELYLAFIMSKSAHARIIKIDKEKAMDLEGIVAYFDANDIPKNRRYFGPIYKDEEIFASEIVSCHGQIIAAIVATNQIIAQKAARMVNVEYEELQPVILTIEDAIRMNSFYQEGYKHFDVGNVDETFIESDHILEGEIRIGGQEHFYLETQCTIAIPKEENEIEIFSATQDPAITQSTVAHMLNIPMNKITVRVKRLGGAFGGKETRSLLVTLPVALAAHSLHKPVRCTLDRDEDMLLTGTRHPFLFKYKVGFTGDGIIKVIEIHIYANGGNSLDLSVPAMFRAMTHIENAYKIPALRIFEYLCKTNLPSNTAFRGFGAPQAMFASETIIRHIADYLNRDIIKLSEVNLCKEGQITFYNQKLENCSIQRCWNECLEFSNYNQRLEYIKIYNKEHKYKKKGLSVVPTKFGIAFETLFLNQGGALVHVYVDGSVLLTHGGVEMGQGIHTKMIQVASRVLKVNPNKIHVSETVTDKVPNATATAGSTGSDLNGMAILNACNEIMKRIKYIIDSNPNGTWESWVEKAYYDRISLSATGFYRTPDIGYDFEKNTGTLFDYFTYGAACSEVEIDCLTGDHQVLRTDIVIDLGESLNPAIDIGQVEGAFMQGYGLFTMEEMIYSSTGVIYSRGPGAYKIPGFADIPQEFNVSLLKGVSNPRAVYSSKAVGEPPLFLASSVFFAIKEAIKASRAEMNIHGYFRLDSPATAARIRMACIDPLIKKIENGDGKKAWNIIP</sequence>
<evidence type="ECO:0000256" key="9">
    <source>
        <dbReference type="ARBA" id="ARBA00022723"/>
    </source>
</evidence>
<feature type="binding site" evidence="20">
    <location>
        <position position="937"/>
    </location>
    <ligand>
        <name>substrate</name>
    </ligand>
</feature>
<evidence type="ECO:0000256" key="11">
    <source>
        <dbReference type="ARBA" id="ARBA00023002"/>
    </source>
</evidence>
<evidence type="ECO:0000256" key="8">
    <source>
        <dbReference type="ARBA" id="ARBA00022714"/>
    </source>
</evidence>
<feature type="binding site" evidence="20">
    <location>
        <begin position="367"/>
        <end position="371"/>
    </location>
    <ligand>
        <name>FAD</name>
        <dbReference type="ChEBI" id="CHEBI:57692"/>
    </ligand>
</feature>
<dbReference type="Gene3D" id="1.10.150.120">
    <property type="entry name" value="[2Fe-2S]-binding domain"/>
    <property type="match status" value="1"/>
</dbReference>
<gene>
    <name evidence="25" type="primary">LOC105361160</name>
</gene>
<evidence type="ECO:0000256" key="7">
    <source>
        <dbReference type="ARBA" id="ARBA00022630"/>
    </source>
</evidence>
<dbReference type="GO" id="GO:0043546">
    <property type="term" value="F:molybdopterin cofactor binding"/>
    <property type="evidence" value="ECO:0007669"/>
    <property type="project" value="InterPro"/>
</dbReference>
<feature type="binding site" evidence="20">
    <location>
        <position position="425"/>
    </location>
    <ligand>
        <name>FAD</name>
        <dbReference type="ChEBI" id="CHEBI:57692"/>
    </ligand>
</feature>
<dbReference type="InterPro" id="IPR016166">
    <property type="entry name" value="FAD-bd_PCMH"/>
</dbReference>
<feature type="binding site" evidence="20">
    <location>
        <begin position="277"/>
        <end position="284"/>
    </location>
    <ligand>
        <name>FAD</name>
        <dbReference type="ChEBI" id="CHEBI:57692"/>
    </ligand>
</feature>
<evidence type="ECO:0000256" key="2">
    <source>
        <dbReference type="ARBA" id="ARBA00004275"/>
    </source>
</evidence>
<keyword evidence="14" id="KW-0520">NAD</keyword>
<feature type="binding site" evidence="21">
    <location>
        <position position="163"/>
    </location>
    <ligand>
        <name>[2Fe-2S] cluster</name>
        <dbReference type="ChEBI" id="CHEBI:190135"/>
        <label>2</label>
    </ligand>
</feature>
<evidence type="ECO:0000256" key="17">
    <source>
        <dbReference type="ARBA" id="ARBA00049017"/>
    </source>
</evidence>
<evidence type="ECO:0000256" key="12">
    <source>
        <dbReference type="ARBA" id="ARBA00023004"/>
    </source>
</evidence>
<dbReference type="SUPFAM" id="SSF56176">
    <property type="entry name" value="FAD-binding/transporter-associated domain-like"/>
    <property type="match status" value="1"/>
</dbReference>
<dbReference type="Pfam" id="PF20256">
    <property type="entry name" value="MoCoBD_2"/>
    <property type="match status" value="1"/>
</dbReference>
<dbReference type="PIRSF" id="PIRSF000127">
    <property type="entry name" value="Xanthine_DH"/>
    <property type="match status" value="1"/>
</dbReference>
<evidence type="ECO:0000256" key="14">
    <source>
        <dbReference type="ARBA" id="ARBA00023027"/>
    </source>
</evidence>
<comment type="cofactor">
    <cofactor evidence="16">
        <name>[2Fe-2S] cluster</name>
        <dbReference type="ChEBI" id="CHEBI:190135"/>
    </cofactor>
</comment>
<dbReference type="Gene3D" id="3.30.465.10">
    <property type="match status" value="1"/>
</dbReference>
<comment type="catalytic activity">
    <reaction evidence="17">
        <text>xanthine + NAD(+) + H2O = urate + NADH + H(+)</text>
        <dbReference type="Rhea" id="RHEA:16669"/>
        <dbReference type="ChEBI" id="CHEBI:15377"/>
        <dbReference type="ChEBI" id="CHEBI:15378"/>
        <dbReference type="ChEBI" id="CHEBI:17712"/>
        <dbReference type="ChEBI" id="CHEBI:17775"/>
        <dbReference type="ChEBI" id="CHEBI:57540"/>
        <dbReference type="ChEBI" id="CHEBI:57945"/>
        <dbReference type="EC" id="1.17.1.4"/>
    </reaction>
</comment>
<evidence type="ECO:0000256" key="19">
    <source>
        <dbReference type="PIRSR" id="PIRSR000127-1"/>
    </source>
</evidence>
<dbReference type="InterPro" id="IPR016167">
    <property type="entry name" value="FAD-bd_PCMH_sub1"/>
</dbReference>
<dbReference type="InterPro" id="IPR037165">
    <property type="entry name" value="AldOxase/xan_DH_Mopterin-bd_sf"/>
</dbReference>
<feature type="binding site" evidence="21">
    <location>
        <position position="129"/>
    </location>
    <ligand>
        <name>[2Fe-2S] cluster</name>
        <dbReference type="ChEBI" id="CHEBI:190135"/>
        <label>2</label>
    </ligand>
</feature>
<dbReference type="InterPro" id="IPR016208">
    <property type="entry name" value="Ald_Oxase/xanthine_DH-like"/>
</dbReference>
<feature type="binding site" evidence="21">
    <location>
        <position position="821"/>
    </location>
    <ligand>
        <name>Mo-molybdopterin</name>
        <dbReference type="ChEBI" id="CHEBI:71302"/>
    </ligand>
    <ligandPart>
        <name>Mo</name>
        <dbReference type="ChEBI" id="CHEBI:28685"/>
    </ligandPart>
</feature>
<evidence type="ECO:0000256" key="3">
    <source>
        <dbReference type="ARBA" id="ARBA00006849"/>
    </source>
</evidence>
<dbReference type="FunFam" id="3.30.365.10:FF:000003">
    <property type="entry name" value="Aldehyde oxidase 1"/>
    <property type="match status" value="1"/>
</dbReference>
<evidence type="ECO:0000259" key="23">
    <source>
        <dbReference type="PROSITE" id="PS51387"/>
    </source>
</evidence>
<dbReference type="InterPro" id="IPR001041">
    <property type="entry name" value="2Fe-2S_ferredoxin-type"/>
</dbReference>
<dbReference type="Gene3D" id="3.30.365.10">
    <property type="entry name" value="Aldehyde oxidase/xanthine dehydrogenase, molybdopterin binding domain"/>
    <property type="match status" value="4"/>
</dbReference>
<keyword evidence="13 21" id="KW-0411">Iron-sulfur</keyword>
<evidence type="ECO:0000256" key="18">
    <source>
        <dbReference type="ARBA" id="ARBA00049517"/>
    </source>
</evidence>
<dbReference type="Pfam" id="PF03450">
    <property type="entry name" value="CO_deh_flav_C"/>
    <property type="match status" value="1"/>
</dbReference>
<dbReference type="FunFam" id="3.90.1170.50:FF:000001">
    <property type="entry name" value="Aldehyde oxidase 1"/>
    <property type="match status" value="1"/>
</dbReference>
<keyword evidence="9 21" id="KW-0479">Metal-binding</keyword>
<dbReference type="FunFam" id="3.30.43.10:FF:000001">
    <property type="entry name" value="Xanthine dehydrogenase/oxidase"/>
    <property type="match status" value="1"/>
</dbReference>
<dbReference type="InterPro" id="IPR036318">
    <property type="entry name" value="FAD-bd_PCMH-like_sf"/>
</dbReference>
<dbReference type="PANTHER" id="PTHR45444">
    <property type="entry name" value="XANTHINE DEHYDROGENASE"/>
    <property type="match status" value="1"/>
</dbReference>
<organism evidence="24 25">
    <name type="scientific">Ceratosolen solmsi marchali</name>
    <dbReference type="NCBI Taxonomy" id="326594"/>
    <lineage>
        <taxon>Eukaryota</taxon>
        <taxon>Metazoa</taxon>
        <taxon>Ecdysozoa</taxon>
        <taxon>Arthropoda</taxon>
        <taxon>Hexapoda</taxon>
        <taxon>Insecta</taxon>
        <taxon>Pterygota</taxon>
        <taxon>Neoptera</taxon>
        <taxon>Endopterygota</taxon>
        <taxon>Hymenoptera</taxon>
        <taxon>Apocrita</taxon>
        <taxon>Proctotrupomorpha</taxon>
        <taxon>Chalcidoidea</taxon>
        <taxon>Agaonidae</taxon>
        <taxon>Agaoninae</taxon>
        <taxon>Ceratosolen</taxon>
    </lineage>
</organism>
<evidence type="ECO:0000256" key="5">
    <source>
        <dbReference type="ARBA" id="ARBA00013123"/>
    </source>
</evidence>
<dbReference type="PROSITE" id="PS00197">
    <property type="entry name" value="2FE2S_FER_1"/>
    <property type="match status" value="1"/>
</dbReference>
<dbReference type="SUPFAM" id="SSF54665">
    <property type="entry name" value="CO dehydrogenase molybdoprotein N-domain-like"/>
    <property type="match status" value="1"/>
</dbReference>
<dbReference type="GO" id="GO:0005506">
    <property type="term" value="F:iron ion binding"/>
    <property type="evidence" value="ECO:0007669"/>
    <property type="project" value="InterPro"/>
</dbReference>
<dbReference type="Proteomes" id="UP000695007">
    <property type="component" value="Unplaced"/>
</dbReference>
<dbReference type="InterPro" id="IPR005107">
    <property type="entry name" value="CO_DH_flav_C"/>
</dbReference>
<dbReference type="FunFam" id="3.30.365.10:FF:000004">
    <property type="entry name" value="Xanthine dehydrogenase oxidase"/>
    <property type="match status" value="1"/>
</dbReference>
<dbReference type="GO" id="GO:0004854">
    <property type="term" value="F:xanthine dehydrogenase activity"/>
    <property type="evidence" value="ECO:0007669"/>
    <property type="project" value="UniProtKB-EC"/>
</dbReference>
<feature type="binding site" evidence="21">
    <location>
        <position position="86"/>
    </location>
    <ligand>
        <name>[2Fe-2S] cluster</name>
        <dbReference type="ChEBI" id="CHEBI:190135"/>
        <label>1</label>
    </ligand>
</feature>
<dbReference type="FunFam" id="3.10.20.30:FF:000015">
    <property type="entry name" value="Aldehyde oxidase 1"/>
    <property type="match status" value="1"/>
</dbReference>
<feature type="binding site" evidence="21">
    <location>
        <position position="790"/>
    </location>
    <ligand>
        <name>Mo-molybdopterin</name>
        <dbReference type="ChEBI" id="CHEBI:71302"/>
    </ligand>
    <ligandPart>
        <name>Mo</name>
        <dbReference type="ChEBI" id="CHEBI:28685"/>
    </ligandPart>
</feature>
<evidence type="ECO:0000256" key="10">
    <source>
        <dbReference type="ARBA" id="ARBA00022827"/>
    </source>
</evidence>
<dbReference type="CDD" id="cd00207">
    <property type="entry name" value="fer2"/>
    <property type="match status" value="1"/>
</dbReference>
<feature type="domain" description="2Fe-2S ferredoxin-type" evidence="22">
    <location>
        <begin position="17"/>
        <end position="104"/>
    </location>
</feature>
<dbReference type="InterPro" id="IPR008274">
    <property type="entry name" value="AldOxase/xan_DH_MoCoBD1"/>
</dbReference>
<evidence type="ECO:0000256" key="21">
    <source>
        <dbReference type="PIRSR" id="PIRSR000127-3"/>
    </source>
</evidence>
<feature type="binding site" evidence="20">
    <location>
        <position position="357"/>
    </location>
    <ligand>
        <name>FAD</name>
        <dbReference type="ChEBI" id="CHEBI:57692"/>
    </ligand>
</feature>
<keyword evidence="8 21" id="KW-0001">2Fe-2S</keyword>
<dbReference type="InterPro" id="IPR002888">
    <property type="entry name" value="2Fe-2S-bd"/>
</dbReference>
<feature type="active site" description="Proton acceptor" evidence="19">
    <location>
        <position position="1284"/>
    </location>
</feature>
<dbReference type="EC" id="1.17.1.4" evidence="5"/>
<keyword evidence="15" id="KW-0576">Peroxisome</keyword>
<feature type="binding site" evidence="21">
    <location>
        <position position="61"/>
    </location>
    <ligand>
        <name>[2Fe-2S] cluster</name>
        <dbReference type="ChEBI" id="CHEBI:190135"/>
        <label>1</label>
    </ligand>
</feature>
<dbReference type="InterPro" id="IPR002346">
    <property type="entry name" value="Mopterin_DH_FAD-bd"/>
</dbReference>
<comment type="cofactor">
    <cofactor evidence="1 20">
        <name>FAD</name>
        <dbReference type="ChEBI" id="CHEBI:57692"/>
    </cofactor>
</comment>
<dbReference type="NCBIfam" id="TIGR02963">
    <property type="entry name" value="xanthine_xdhA"/>
    <property type="match status" value="1"/>
</dbReference>
<dbReference type="Pfam" id="PF01315">
    <property type="entry name" value="Ald_Xan_dh_C"/>
    <property type="match status" value="1"/>
</dbReference>
<accession>A0AAJ6YEH7</accession>
<evidence type="ECO:0000256" key="1">
    <source>
        <dbReference type="ARBA" id="ARBA00001974"/>
    </source>
</evidence>
<evidence type="ECO:0000256" key="4">
    <source>
        <dbReference type="ARBA" id="ARBA00011738"/>
    </source>
</evidence>
<feature type="non-terminal residue" evidence="25">
    <location>
        <position position="1"/>
    </location>
</feature>
<dbReference type="InterPro" id="IPR012675">
    <property type="entry name" value="Beta-grasp_dom_sf"/>
</dbReference>
<feature type="binding site" evidence="20">
    <location>
        <position position="825"/>
    </location>
    <ligand>
        <name>substrate</name>
    </ligand>
</feature>
<dbReference type="PROSITE" id="PS00559">
    <property type="entry name" value="MOLYBDOPTERIN_EUK"/>
    <property type="match status" value="1"/>
</dbReference>
<comment type="cofactor">
    <cofactor evidence="21">
        <name>[2Fe-2S] cluster</name>
        <dbReference type="ChEBI" id="CHEBI:190135"/>
    </cofactor>
    <text evidence="21">Binds 2 [2Fe-2S] clusters.</text>
</comment>
<dbReference type="Gene3D" id="3.30.43.10">
    <property type="entry name" value="Uridine Diphospho-n-acetylenolpyruvylglucosamine Reductase, domain 2"/>
    <property type="match status" value="1"/>
</dbReference>
<evidence type="ECO:0000256" key="13">
    <source>
        <dbReference type="ARBA" id="ARBA00023014"/>
    </source>
</evidence>
<dbReference type="InterPro" id="IPR036856">
    <property type="entry name" value="Ald_Oxase/Xan_DH_a/b_sf"/>
</dbReference>
<dbReference type="GO" id="GO:0005777">
    <property type="term" value="C:peroxisome"/>
    <property type="evidence" value="ECO:0007669"/>
    <property type="project" value="UniProtKB-SubCell"/>
</dbReference>
<dbReference type="PANTHER" id="PTHR45444:SF3">
    <property type="entry name" value="XANTHINE DEHYDROGENASE"/>
    <property type="match status" value="1"/>
</dbReference>
<dbReference type="SMART" id="SM01092">
    <property type="entry name" value="CO_deh_flav_C"/>
    <property type="match status" value="1"/>
</dbReference>
<dbReference type="InterPro" id="IPR014307">
    <property type="entry name" value="Xanthine_DH_ssu"/>
</dbReference>
<dbReference type="KEGG" id="csol:105361160"/>
<dbReference type="InterPro" id="IPR022407">
    <property type="entry name" value="OxRdtase_Mopterin_BS"/>
</dbReference>
<comment type="subcellular location">
    <subcellularLocation>
        <location evidence="2">Peroxisome</location>
    </subcellularLocation>
</comment>
<protein>
    <recommendedName>
        <fullName evidence="5">xanthine dehydrogenase</fullName>
        <ecNumber evidence="5">1.17.1.4</ecNumber>
    </recommendedName>
</protein>
<keyword evidence="24" id="KW-1185">Reference proteome</keyword>
<dbReference type="InterPro" id="IPR046867">
    <property type="entry name" value="AldOxase/xan_DH_MoCoBD2"/>
</dbReference>
<comment type="catalytic activity">
    <reaction evidence="18">
        <text>hypoxanthine + NAD(+) + H2O = xanthine + NADH + H(+)</text>
        <dbReference type="Rhea" id="RHEA:24670"/>
        <dbReference type="ChEBI" id="CHEBI:15377"/>
        <dbReference type="ChEBI" id="CHEBI:15378"/>
        <dbReference type="ChEBI" id="CHEBI:17368"/>
        <dbReference type="ChEBI" id="CHEBI:17712"/>
        <dbReference type="ChEBI" id="CHEBI:57540"/>
        <dbReference type="ChEBI" id="CHEBI:57945"/>
        <dbReference type="EC" id="1.17.1.4"/>
    </reaction>
</comment>
<name>A0AAJ6YEH7_9HYME</name>
<dbReference type="SUPFAM" id="SSF56003">
    <property type="entry name" value="Molybdenum cofactor-binding domain"/>
    <property type="match status" value="1"/>
</dbReference>
<evidence type="ECO:0000256" key="6">
    <source>
        <dbReference type="ARBA" id="ARBA00022505"/>
    </source>
</evidence>
<dbReference type="Pfam" id="PF01799">
    <property type="entry name" value="Fer2_2"/>
    <property type="match status" value="1"/>
</dbReference>
<dbReference type="InterPro" id="IPR016169">
    <property type="entry name" value="FAD-bd_PCMH_sub2"/>
</dbReference>
<dbReference type="InterPro" id="IPR036683">
    <property type="entry name" value="CO_DH_flav_C_dom_sf"/>
</dbReference>
<dbReference type="InterPro" id="IPR036010">
    <property type="entry name" value="2Fe-2S_ferredoxin-like_sf"/>
</dbReference>
<dbReference type="InterPro" id="IPR036884">
    <property type="entry name" value="2Fe-2S-bd_dom_sf"/>
</dbReference>
<keyword evidence="11" id="KW-0560">Oxidoreductase</keyword>
<feature type="binding site" evidence="21">
    <location>
        <position position="126"/>
    </location>
    <ligand>
        <name>[2Fe-2S] cluster</name>
        <dbReference type="ChEBI" id="CHEBI:190135"/>
        <label>2</label>
    </ligand>
</feature>
<dbReference type="SMART" id="SM01008">
    <property type="entry name" value="Ald_Xan_dh_C"/>
    <property type="match status" value="1"/>
</dbReference>
<evidence type="ECO:0000256" key="15">
    <source>
        <dbReference type="ARBA" id="ARBA00023140"/>
    </source>
</evidence>
<feature type="binding site" evidence="21">
    <location>
        <position position="64"/>
    </location>
    <ligand>
        <name>[2Fe-2S] cluster</name>
        <dbReference type="ChEBI" id="CHEBI:190135"/>
        <label>1</label>
    </ligand>
</feature>
<dbReference type="Gene3D" id="3.30.390.50">
    <property type="entry name" value="CO dehydrogenase flavoprotein, C-terminal domain"/>
    <property type="match status" value="1"/>
</dbReference>
<dbReference type="Pfam" id="PF00111">
    <property type="entry name" value="Fer2"/>
    <property type="match status" value="1"/>
</dbReference>
<dbReference type="Gene3D" id="3.10.20.30">
    <property type="match status" value="1"/>
</dbReference>
<dbReference type="GO" id="GO:0071949">
    <property type="term" value="F:FAD binding"/>
    <property type="evidence" value="ECO:0007669"/>
    <property type="project" value="InterPro"/>
</dbReference>
<dbReference type="SUPFAM" id="SSF54292">
    <property type="entry name" value="2Fe-2S ferredoxin-like"/>
    <property type="match status" value="1"/>
</dbReference>
<keyword evidence="6 21" id="KW-0500">Molybdenum</keyword>
<keyword evidence="10 20" id="KW-0274">FAD</keyword>
<comment type="cofactor">
    <cofactor evidence="21">
        <name>Mo-molybdopterin</name>
        <dbReference type="ChEBI" id="CHEBI:71302"/>
    </cofactor>
    <text evidence="21">Binds 1 Mo-molybdopterin (Mo-MPT) cofactor per subunit.</text>
</comment>
<feature type="binding site" evidence="20">
    <location>
        <position position="443"/>
    </location>
    <ligand>
        <name>FAD</name>
        <dbReference type="ChEBI" id="CHEBI:57692"/>
    </ligand>
</feature>
<evidence type="ECO:0000256" key="16">
    <source>
        <dbReference type="ARBA" id="ARBA00034078"/>
    </source>
</evidence>